<dbReference type="PROSITE" id="PS00108">
    <property type="entry name" value="PROTEIN_KINASE_ST"/>
    <property type="match status" value="1"/>
</dbReference>
<sequence length="639" mass="66925">MTHRVSFGRYTLEHLLGEGGMGQVWSAFDTQTRRRVAVKVLPADFARDDEYRTRFLREAQATASLQEPHVVPIHDFGEIEGRLFIDMALIVGDDVGTVLRRSGPMTPAEAISVVEQTAAALDAAHAIGLVHRDVKPSNIVTHATGFVYLIDFGIAWRQDQPTLTEQGAAVGTWAYMAPERFEGELSAQVDVYSLACVLYECLTGSKPFVNPEPAQQLVAHMFHDPPRAGAVNPAVPAALDEVIARGMAKRPGDRHESAGALAAAARAALDMPARLAVTEVAAPRLAATTPQVATGPRRNTRRAALGAVSVAVLAVAAIGVAAMDGETPQDPQSSTEATAPPDPPGSILATIATGAGTNAVAIDPDGYAYVSNGTDGSVAVLDTTERVLLTTTNVEAGPIALAVDTAAKSVYVANARSGTLSVIDTGTRTLRATIELDVIALTAVVDPAARTVYSTTHGSADTLFAVDTATDEVRTSTTFDCGRSFPFGLAVDTELGIALVTCTNDIVMLDTATMSVTGRIPTGPRPHGIVLDAARHIAYVANRDAGSVHAVDIRSGTVLSTVKVGRDSALLTLDPASNTVYVANRDDRTVSMIDTVFNTVVATVDIGGIPQGIAVDPRTRTVYVADSERGVVVVLAGRG</sequence>
<feature type="domain" description="Protein kinase" evidence="9">
    <location>
        <begin position="10"/>
        <end position="269"/>
    </location>
</feature>
<dbReference type="Gene3D" id="2.130.10.10">
    <property type="entry name" value="YVTN repeat-like/Quinoprotein amine dehydrogenase"/>
    <property type="match status" value="2"/>
</dbReference>
<organism evidence="10 11">
    <name type="scientific">Nocardia lasii</name>
    <dbReference type="NCBI Taxonomy" id="1616107"/>
    <lineage>
        <taxon>Bacteria</taxon>
        <taxon>Bacillati</taxon>
        <taxon>Actinomycetota</taxon>
        <taxon>Actinomycetes</taxon>
        <taxon>Mycobacteriales</taxon>
        <taxon>Nocardiaceae</taxon>
        <taxon>Nocardia</taxon>
    </lineage>
</organism>
<dbReference type="InterPro" id="IPR008271">
    <property type="entry name" value="Ser/Thr_kinase_AS"/>
</dbReference>
<dbReference type="PANTHER" id="PTHR43289">
    <property type="entry name" value="MITOGEN-ACTIVATED PROTEIN KINASE KINASE KINASE 20-RELATED"/>
    <property type="match status" value="1"/>
</dbReference>
<keyword evidence="2" id="KW-0723">Serine/threonine-protein kinase</keyword>
<dbReference type="InterPro" id="IPR011009">
    <property type="entry name" value="Kinase-like_dom_sf"/>
</dbReference>
<dbReference type="NCBIfam" id="TIGR02276">
    <property type="entry name" value="beta_rpt_yvtn"/>
    <property type="match status" value="2"/>
</dbReference>
<evidence type="ECO:0000259" key="9">
    <source>
        <dbReference type="PROSITE" id="PS50011"/>
    </source>
</evidence>
<evidence type="ECO:0000256" key="1">
    <source>
        <dbReference type="ARBA" id="ARBA00012513"/>
    </source>
</evidence>
<dbReference type="PROSITE" id="PS00107">
    <property type="entry name" value="PROTEIN_KINASE_ATP"/>
    <property type="match status" value="1"/>
</dbReference>
<proteinExistence type="predicted"/>
<dbReference type="EMBL" id="JBHSQN010000002">
    <property type="protein sequence ID" value="MFC6010493.1"/>
    <property type="molecule type" value="Genomic_DNA"/>
</dbReference>
<protein>
    <recommendedName>
        <fullName evidence="1">non-specific serine/threonine protein kinase</fullName>
        <ecNumber evidence="1">2.7.11.1</ecNumber>
    </recommendedName>
</protein>
<name>A0ABW1JP55_9NOCA</name>
<dbReference type="RefSeq" id="WP_378600479.1">
    <property type="nucleotide sequence ID" value="NZ_JBHSQN010000002.1"/>
</dbReference>
<feature type="region of interest" description="Disordered" evidence="8">
    <location>
        <begin position="324"/>
        <end position="345"/>
    </location>
</feature>
<dbReference type="Pfam" id="PF00069">
    <property type="entry name" value="Pkinase"/>
    <property type="match status" value="1"/>
</dbReference>
<keyword evidence="4 7" id="KW-0547">Nucleotide-binding</keyword>
<dbReference type="CDD" id="cd14014">
    <property type="entry name" value="STKc_PknB_like"/>
    <property type="match status" value="1"/>
</dbReference>
<dbReference type="InterPro" id="IPR015943">
    <property type="entry name" value="WD40/YVTN_repeat-like_dom_sf"/>
</dbReference>
<dbReference type="PANTHER" id="PTHR43289:SF6">
    <property type="entry name" value="SERINE_THREONINE-PROTEIN KINASE NEKL-3"/>
    <property type="match status" value="1"/>
</dbReference>
<evidence type="ECO:0000256" key="7">
    <source>
        <dbReference type="PROSITE-ProRule" id="PRU10141"/>
    </source>
</evidence>
<accession>A0ABW1JP55</accession>
<dbReference type="Gene3D" id="1.10.510.10">
    <property type="entry name" value="Transferase(Phosphotransferase) domain 1"/>
    <property type="match status" value="1"/>
</dbReference>
<evidence type="ECO:0000256" key="5">
    <source>
        <dbReference type="ARBA" id="ARBA00022777"/>
    </source>
</evidence>
<dbReference type="InterPro" id="IPR017441">
    <property type="entry name" value="Protein_kinase_ATP_BS"/>
</dbReference>
<dbReference type="SMART" id="SM00220">
    <property type="entry name" value="S_TKc"/>
    <property type="match status" value="1"/>
</dbReference>
<comment type="caution">
    <text evidence="10">The sequence shown here is derived from an EMBL/GenBank/DDBJ whole genome shotgun (WGS) entry which is preliminary data.</text>
</comment>
<dbReference type="EC" id="2.7.11.1" evidence="1"/>
<feature type="binding site" evidence="7">
    <location>
        <position position="39"/>
    </location>
    <ligand>
        <name>ATP</name>
        <dbReference type="ChEBI" id="CHEBI:30616"/>
    </ligand>
</feature>
<dbReference type="InterPro" id="IPR011964">
    <property type="entry name" value="YVTN_b-propeller_repeat"/>
</dbReference>
<dbReference type="SUPFAM" id="SSF51004">
    <property type="entry name" value="C-terminal (heme d1) domain of cytochrome cd1-nitrite reductase"/>
    <property type="match status" value="1"/>
</dbReference>
<dbReference type="Proteomes" id="UP001596223">
    <property type="component" value="Unassembled WGS sequence"/>
</dbReference>
<dbReference type="InterPro" id="IPR000719">
    <property type="entry name" value="Prot_kinase_dom"/>
</dbReference>
<dbReference type="InterPro" id="IPR011048">
    <property type="entry name" value="Haem_d1_sf"/>
</dbReference>
<evidence type="ECO:0000256" key="2">
    <source>
        <dbReference type="ARBA" id="ARBA00022527"/>
    </source>
</evidence>
<keyword evidence="6 7" id="KW-0067">ATP-binding</keyword>
<evidence type="ECO:0000256" key="3">
    <source>
        <dbReference type="ARBA" id="ARBA00022679"/>
    </source>
</evidence>
<keyword evidence="5 10" id="KW-0418">Kinase</keyword>
<gene>
    <name evidence="10" type="ORF">ACFP3H_05480</name>
</gene>
<reference evidence="11" key="1">
    <citation type="journal article" date="2019" name="Int. J. Syst. Evol. Microbiol.">
        <title>The Global Catalogue of Microorganisms (GCM) 10K type strain sequencing project: providing services to taxonomists for standard genome sequencing and annotation.</title>
        <authorList>
            <consortium name="The Broad Institute Genomics Platform"/>
            <consortium name="The Broad Institute Genome Sequencing Center for Infectious Disease"/>
            <person name="Wu L."/>
            <person name="Ma J."/>
        </authorList>
    </citation>
    <scope>NUCLEOTIDE SEQUENCE [LARGE SCALE GENOMIC DNA]</scope>
    <source>
        <strain evidence="11">CCUG 36956</strain>
    </source>
</reference>
<dbReference type="Gene3D" id="3.30.200.20">
    <property type="entry name" value="Phosphorylase Kinase, domain 1"/>
    <property type="match status" value="1"/>
</dbReference>
<evidence type="ECO:0000313" key="10">
    <source>
        <dbReference type="EMBL" id="MFC6010493.1"/>
    </source>
</evidence>
<keyword evidence="3" id="KW-0808">Transferase</keyword>
<evidence type="ECO:0000256" key="6">
    <source>
        <dbReference type="ARBA" id="ARBA00022840"/>
    </source>
</evidence>
<dbReference type="PROSITE" id="PS50011">
    <property type="entry name" value="PROTEIN_KINASE_DOM"/>
    <property type="match status" value="1"/>
</dbReference>
<dbReference type="GO" id="GO:0016301">
    <property type="term" value="F:kinase activity"/>
    <property type="evidence" value="ECO:0007669"/>
    <property type="project" value="UniProtKB-KW"/>
</dbReference>
<evidence type="ECO:0000313" key="11">
    <source>
        <dbReference type="Proteomes" id="UP001596223"/>
    </source>
</evidence>
<dbReference type="SUPFAM" id="SSF56112">
    <property type="entry name" value="Protein kinase-like (PK-like)"/>
    <property type="match status" value="1"/>
</dbReference>
<evidence type="ECO:0000256" key="4">
    <source>
        <dbReference type="ARBA" id="ARBA00022741"/>
    </source>
</evidence>
<keyword evidence="11" id="KW-1185">Reference proteome</keyword>
<evidence type="ECO:0000256" key="8">
    <source>
        <dbReference type="SAM" id="MobiDB-lite"/>
    </source>
</evidence>